<dbReference type="NCBIfam" id="TIGR01256">
    <property type="entry name" value="modA"/>
    <property type="match status" value="1"/>
</dbReference>
<feature type="chain" id="PRO_5046899784" evidence="4">
    <location>
        <begin position="27"/>
        <end position="256"/>
    </location>
</feature>
<name>A0ABT0BA64_9SPHN</name>
<gene>
    <name evidence="5" type="primary">modA</name>
    <name evidence="5" type="ORF">MTR62_04555</name>
</gene>
<comment type="caution">
    <text evidence="5">The sequence shown here is derived from an EMBL/GenBank/DDBJ whole genome shotgun (WGS) entry which is preliminary data.</text>
</comment>
<evidence type="ECO:0000256" key="2">
    <source>
        <dbReference type="ARBA" id="ARBA00022723"/>
    </source>
</evidence>
<feature type="signal peptide" evidence="4">
    <location>
        <begin position="1"/>
        <end position="26"/>
    </location>
</feature>
<evidence type="ECO:0000256" key="3">
    <source>
        <dbReference type="ARBA" id="ARBA00022729"/>
    </source>
</evidence>
<dbReference type="Gene3D" id="3.40.190.10">
    <property type="entry name" value="Periplasmic binding protein-like II"/>
    <property type="match status" value="2"/>
</dbReference>
<dbReference type="PANTHER" id="PTHR30632">
    <property type="entry name" value="MOLYBDATE-BINDING PERIPLASMIC PROTEIN"/>
    <property type="match status" value="1"/>
</dbReference>
<evidence type="ECO:0000313" key="6">
    <source>
        <dbReference type="Proteomes" id="UP001162881"/>
    </source>
</evidence>
<dbReference type="PIRSF" id="PIRSF004846">
    <property type="entry name" value="ModA"/>
    <property type="match status" value="1"/>
</dbReference>
<dbReference type="Pfam" id="PF13531">
    <property type="entry name" value="SBP_bac_11"/>
    <property type="match status" value="1"/>
</dbReference>
<comment type="similarity">
    <text evidence="1">Belongs to the bacterial solute-binding protein ModA family.</text>
</comment>
<dbReference type="NCBIfam" id="NF007958">
    <property type="entry name" value="PRK10677.1"/>
    <property type="match status" value="1"/>
</dbReference>
<evidence type="ECO:0000313" key="5">
    <source>
        <dbReference type="EMBL" id="MCJ2181975.1"/>
    </source>
</evidence>
<dbReference type="PANTHER" id="PTHR30632:SF17">
    <property type="entry name" value="MOLYBDATE-BINDING PROTEIN MODA"/>
    <property type="match status" value="1"/>
</dbReference>
<dbReference type="EMBL" id="JALHLF010000009">
    <property type="protein sequence ID" value="MCJ2181975.1"/>
    <property type="molecule type" value="Genomic_DNA"/>
</dbReference>
<dbReference type="RefSeq" id="WP_244017409.1">
    <property type="nucleotide sequence ID" value="NZ_JALHLF010000009.1"/>
</dbReference>
<evidence type="ECO:0000256" key="4">
    <source>
        <dbReference type="SAM" id="SignalP"/>
    </source>
</evidence>
<proteinExistence type="inferred from homology"/>
<dbReference type="InterPro" id="IPR005950">
    <property type="entry name" value="ModA"/>
</dbReference>
<dbReference type="CDD" id="cd13536">
    <property type="entry name" value="PBP2_EcModA"/>
    <property type="match status" value="1"/>
</dbReference>
<keyword evidence="6" id="KW-1185">Reference proteome</keyword>
<keyword evidence="2" id="KW-0479">Metal-binding</keyword>
<accession>A0ABT0BA64</accession>
<dbReference type="InterPro" id="IPR050682">
    <property type="entry name" value="ModA/WtpA"/>
</dbReference>
<sequence length="256" mass="27195">MNRFGRWLAAFTLTLGLVANAGIAHAAGPLVLAAASLRESMTAAADAWAAKGHEHPVVSFAASSALARQIEADAPADIFVSADEEWMNYLQQRKLIKPATRKSFLANDIVLIAPANSPVKLAIRKGFPLARTLGDGRLAMGDPNAVPAGRYGKQALENLGVWDSVAAKVAAAQNVRVALAFVDRGETPLGIVYATDAKQDKGVRVVSVFPRSSHTPVTYPIALVAKSTNRDAEAFRKFLISKDGKAIFARYGFGAL</sequence>
<reference evidence="5" key="1">
    <citation type="submission" date="2022-03" db="EMBL/GenBank/DDBJ databases">
        <title>Identification of a novel bacterium isolated from mangrove sediments.</title>
        <authorList>
            <person name="Pan X."/>
        </authorList>
    </citation>
    <scope>NUCLEOTIDE SEQUENCE</scope>
    <source>
        <strain evidence="5">B1949</strain>
    </source>
</reference>
<protein>
    <submittedName>
        <fullName evidence="5">Molybdate ABC transporter substrate-binding protein</fullName>
    </submittedName>
</protein>
<evidence type="ECO:0000256" key="1">
    <source>
        <dbReference type="ARBA" id="ARBA00009175"/>
    </source>
</evidence>
<organism evidence="5 6">
    <name type="scientific">Novosphingobium organovorum</name>
    <dbReference type="NCBI Taxonomy" id="2930092"/>
    <lineage>
        <taxon>Bacteria</taxon>
        <taxon>Pseudomonadati</taxon>
        <taxon>Pseudomonadota</taxon>
        <taxon>Alphaproteobacteria</taxon>
        <taxon>Sphingomonadales</taxon>
        <taxon>Sphingomonadaceae</taxon>
        <taxon>Novosphingobium</taxon>
    </lineage>
</organism>
<dbReference type="SUPFAM" id="SSF53850">
    <property type="entry name" value="Periplasmic binding protein-like II"/>
    <property type="match status" value="1"/>
</dbReference>
<dbReference type="Proteomes" id="UP001162881">
    <property type="component" value="Unassembled WGS sequence"/>
</dbReference>
<keyword evidence="3 4" id="KW-0732">Signal</keyword>